<feature type="domain" description="Amidohydrolase-related" evidence="9">
    <location>
        <begin position="6"/>
        <end position="300"/>
    </location>
</feature>
<dbReference type="EC" id="4.1.1.52" evidence="7"/>
<evidence type="ECO:0000256" key="2">
    <source>
        <dbReference type="ARBA" id="ARBA00022723"/>
    </source>
</evidence>
<dbReference type="GO" id="GO:0016787">
    <property type="term" value="F:hydrolase activity"/>
    <property type="evidence" value="ECO:0007669"/>
    <property type="project" value="InterPro"/>
</dbReference>
<evidence type="ECO:0000256" key="7">
    <source>
        <dbReference type="ARBA" id="ARBA00038889"/>
    </source>
</evidence>
<dbReference type="GO" id="GO:0047596">
    <property type="term" value="F:6-methylsalicylate decarboxylase activity"/>
    <property type="evidence" value="ECO:0007669"/>
    <property type="project" value="UniProtKB-EC"/>
</dbReference>
<comment type="similarity">
    <text evidence="1">Belongs to the metallo-dependent hydrolases superfamily. ACMSD family.</text>
</comment>
<dbReference type="RefSeq" id="XP_033399286.1">
    <property type="nucleotide sequence ID" value="XM_033544784.1"/>
</dbReference>
<evidence type="ECO:0000259" key="9">
    <source>
        <dbReference type="Pfam" id="PF04909"/>
    </source>
</evidence>
<evidence type="ECO:0000256" key="3">
    <source>
        <dbReference type="ARBA" id="ARBA00022793"/>
    </source>
</evidence>
<dbReference type="Proteomes" id="UP000799438">
    <property type="component" value="Unassembled WGS sequence"/>
</dbReference>
<dbReference type="InterPro" id="IPR006680">
    <property type="entry name" value="Amidohydro-rel"/>
</dbReference>
<dbReference type="Gene3D" id="3.20.20.140">
    <property type="entry name" value="Metal-dependent hydrolases"/>
    <property type="match status" value="1"/>
</dbReference>
<organism evidence="10 11">
    <name type="scientific">Aplosporella prunicola CBS 121167</name>
    <dbReference type="NCBI Taxonomy" id="1176127"/>
    <lineage>
        <taxon>Eukaryota</taxon>
        <taxon>Fungi</taxon>
        <taxon>Dikarya</taxon>
        <taxon>Ascomycota</taxon>
        <taxon>Pezizomycotina</taxon>
        <taxon>Dothideomycetes</taxon>
        <taxon>Dothideomycetes incertae sedis</taxon>
        <taxon>Botryosphaeriales</taxon>
        <taxon>Aplosporellaceae</taxon>
        <taxon>Aplosporella</taxon>
    </lineage>
</organism>
<name>A0A6A6BJV6_9PEZI</name>
<evidence type="ECO:0000313" key="10">
    <source>
        <dbReference type="EMBL" id="KAF2143574.1"/>
    </source>
</evidence>
<evidence type="ECO:0000256" key="4">
    <source>
        <dbReference type="ARBA" id="ARBA00022833"/>
    </source>
</evidence>
<dbReference type="PANTHER" id="PTHR21240">
    <property type="entry name" value="2-AMINO-3-CARBOXYLMUCONATE-6-SEMIALDEHYDE DECARBOXYLASE"/>
    <property type="match status" value="1"/>
</dbReference>
<evidence type="ECO:0000256" key="6">
    <source>
        <dbReference type="ARBA" id="ARBA00036832"/>
    </source>
</evidence>
<protein>
    <recommendedName>
        <fullName evidence="7">6-methylsalicylate decarboxylase</fullName>
        <ecNumber evidence="7">4.1.1.52</ecNumber>
    </recommendedName>
</protein>
<dbReference type="EMBL" id="ML995481">
    <property type="protein sequence ID" value="KAF2143574.1"/>
    <property type="molecule type" value="Genomic_DNA"/>
</dbReference>
<dbReference type="GO" id="GO:0046872">
    <property type="term" value="F:metal ion binding"/>
    <property type="evidence" value="ECO:0007669"/>
    <property type="project" value="UniProtKB-KW"/>
</dbReference>
<keyword evidence="11" id="KW-1185">Reference proteome</keyword>
<dbReference type="OrthoDB" id="2832284at2759"/>
<evidence type="ECO:0000256" key="1">
    <source>
        <dbReference type="ARBA" id="ARBA00005871"/>
    </source>
</evidence>
<dbReference type="GO" id="GO:0005829">
    <property type="term" value="C:cytosol"/>
    <property type="evidence" value="ECO:0007669"/>
    <property type="project" value="TreeGrafter"/>
</dbReference>
<reference evidence="10" key="1">
    <citation type="journal article" date="2020" name="Stud. Mycol.">
        <title>101 Dothideomycetes genomes: a test case for predicting lifestyles and emergence of pathogens.</title>
        <authorList>
            <person name="Haridas S."/>
            <person name="Albert R."/>
            <person name="Binder M."/>
            <person name="Bloem J."/>
            <person name="Labutti K."/>
            <person name="Salamov A."/>
            <person name="Andreopoulos B."/>
            <person name="Baker S."/>
            <person name="Barry K."/>
            <person name="Bills G."/>
            <person name="Bluhm B."/>
            <person name="Cannon C."/>
            <person name="Castanera R."/>
            <person name="Culley D."/>
            <person name="Daum C."/>
            <person name="Ezra D."/>
            <person name="Gonzalez J."/>
            <person name="Henrissat B."/>
            <person name="Kuo A."/>
            <person name="Liang C."/>
            <person name="Lipzen A."/>
            <person name="Lutzoni F."/>
            <person name="Magnuson J."/>
            <person name="Mondo S."/>
            <person name="Nolan M."/>
            <person name="Ohm R."/>
            <person name="Pangilinan J."/>
            <person name="Park H.-J."/>
            <person name="Ramirez L."/>
            <person name="Alfaro M."/>
            <person name="Sun H."/>
            <person name="Tritt A."/>
            <person name="Yoshinaga Y."/>
            <person name="Zwiers L.-H."/>
            <person name="Turgeon B."/>
            <person name="Goodwin S."/>
            <person name="Spatafora J."/>
            <person name="Crous P."/>
            <person name="Grigoriev I."/>
        </authorList>
    </citation>
    <scope>NUCLEOTIDE SEQUENCE</scope>
    <source>
        <strain evidence="10">CBS 121167</strain>
    </source>
</reference>
<accession>A0A6A6BJV6</accession>
<dbReference type="InterPro" id="IPR032466">
    <property type="entry name" value="Metal_Hydrolase"/>
</dbReference>
<keyword evidence="4" id="KW-0862">Zinc</keyword>
<proteinExistence type="inferred from homology"/>
<dbReference type="InterPro" id="IPR032465">
    <property type="entry name" value="ACMSD"/>
</dbReference>
<keyword evidence="3 8" id="KW-0210">Decarboxylase</keyword>
<evidence type="ECO:0000256" key="8">
    <source>
        <dbReference type="RuleBase" id="RU366045"/>
    </source>
</evidence>
<sequence length="346" mass="37985">MALQRIDVHHHYVPPFYATALQEHGGDPSGWPIPNWTVEADLQFNDAENIAVALLSLTAPGADFLPLEQQAALCREANEYAADIVAAHPTRYGFLATIPSLLDPAAAQAELLYALDTLHADGVILYSRYGNDSHYLGHPDFRSTWDVLDERGVVVFVHPTHPVDLSLVDPQLPQPIIDYPHETSRAALDLIVSDTLRTHPNVSVILAHAGGTLPYLSLRAASQLASSPAANKTQDEILAEAKSFYFDTANSADPLVQDFIRQFARPGHVLFGSDYPYAPLDAIRLMDDLLDEYAAAHPAYVQDVDADAAVALFPRLRDLLSPANGTGVRWGYQYGRRCRLCFRGGH</sequence>
<comment type="catalytic activity">
    <reaction evidence="6">
        <text>6-methylsalicylate + H(+) = 3-methylphenol + CO2</text>
        <dbReference type="Rhea" id="RHEA:23112"/>
        <dbReference type="ChEBI" id="CHEBI:15378"/>
        <dbReference type="ChEBI" id="CHEBI:16526"/>
        <dbReference type="ChEBI" id="CHEBI:17231"/>
        <dbReference type="ChEBI" id="CHEBI:36658"/>
        <dbReference type="EC" id="4.1.1.52"/>
    </reaction>
    <physiologicalReaction direction="left-to-right" evidence="6">
        <dbReference type="Rhea" id="RHEA:23113"/>
    </physiologicalReaction>
</comment>
<evidence type="ECO:0000313" key="11">
    <source>
        <dbReference type="Proteomes" id="UP000799438"/>
    </source>
</evidence>
<gene>
    <name evidence="10" type="ORF">K452DRAFT_325544</name>
</gene>
<dbReference type="SUPFAM" id="SSF51556">
    <property type="entry name" value="Metallo-dependent hydrolases"/>
    <property type="match status" value="1"/>
</dbReference>
<dbReference type="PANTHER" id="PTHR21240:SF29">
    <property type="entry name" value="AMIDOHYDROLASE-RELATED DOMAIN-CONTAINING PROTEIN"/>
    <property type="match status" value="1"/>
</dbReference>
<dbReference type="Pfam" id="PF04909">
    <property type="entry name" value="Amidohydro_2"/>
    <property type="match status" value="1"/>
</dbReference>
<dbReference type="GeneID" id="54302280"/>
<dbReference type="AlphaFoldDB" id="A0A6A6BJV6"/>
<keyword evidence="5 8" id="KW-0456">Lyase</keyword>
<keyword evidence="2" id="KW-0479">Metal-binding</keyword>
<evidence type="ECO:0000256" key="5">
    <source>
        <dbReference type="ARBA" id="ARBA00023239"/>
    </source>
</evidence>
<dbReference type="GO" id="GO:0019748">
    <property type="term" value="P:secondary metabolic process"/>
    <property type="evidence" value="ECO:0007669"/>
    <property type="project" value="TreeGrafter"/>
</dbReference>